<dbReference type="EMBL" id="CAFBPM010000003">
    <property type="protein sequence ID" value="CAB5012584.1"/>
    <property type="molecule type" value="Genomic_DNA"/>
</dbReference>
<proteinExistence type="predicted"/>
<feature type="transmembrane region" description="Helical" evidence="1">
    <location>
        <begin position="53"/>
        <end position="74"/>
    </location>
</feature>
<feature type="transmembrane region" description="Helical" evidence="1">
    <location>
        <begin position="108"/>
        <end position="127"/>
    </location>
</feature>
<accession>A0A6J7QEB9</accession>
<gene>
    <name evidence="2" type="ORF">UFOPK3427_00659</name>
    <name evidence="3" type="ORF">UFOPK4112_00398</name>
</gene>
<dbReference type="AlphaFoldDB" id="A0A6J7QEB9"/>
<evidence type="ECO:0000313" key="3">
    <source>
        <dbReference type="EMBL" id="CAB5012584.1"/>
    </source>
</evidence>
<feature type="transmembrane region" description="Helical" evidence="1">
    <location>
        <begin position="181"/>
        <end position="203"/>
    </location>
</feature>
<feature type="transmembrane region" description="Helical" evidence="1">
    <location>
        <begin position="223"/>
        <end position="243"/>
    </location>
</feature>
<reference evidence="3" key="1">
    <citation type="submission" date="2020-05" db="EMBL/GenBank/DDBJ databases">
        <authorList>
            <person name="Chiriac C."/>
            <person name="Salcher M."/>
            <person name="Ghai R."/>
            <person name="Kavagutti S V."/>
        </authorList>
    </citation>
    <scope>NUCLEOTIDE SEQUENCE</scope>
</reference>
<keyword evidence="1" id="KW-1133">Transmembrane helix</keyword>
<keyword evidence="1" id="KW-0472">Membrane</keyword>
<dbReference type="EMBL" id="CAFBLT010000001">
    <property type="protein sequence ID" value="CAB4868775.1"/>
    <property type="molecule type" value="Genomic_DNA"/>
</dbReference>
<evidence type="ECO:0000256" key="1">
    <source>
        <dbReference type="SAM" id="Phobius"/>
    </source>
</evidence>
<sequence>MKENPVLPDNLRTAIFEEVRRTFVYPYSTFLCLFGNAILVTLLWFCVPVDLKSLFFNVQGAFFFPIVLATWMIADVPATNEWAPDSSRVLAAMGDEAMLTRLLRAKHLVLWLIVTPVVIIVAAIIGGTTGDRVTMTLCIGWVASVPLSSLGIASLVGIIWPYHPIPLKIRIKKRHEWKHMWLRWGFLVVFPYMLVPLLGLIGLGPSVVLYQLAKVHHGTVNRVALMIGLAITVPVAAVIWTWGTRYGARLTTKRSTQLRLYLSDPLKG</sequence>
<keyword evidence="1" id="KW-0812">Transmembrane</keyword>
<name>A0A6J7QEB9_9ZZZZ</name>
<feature type="transmembrane region" description="Helical" evidence="1">
    <location>
        <begin position="139"/>
        <end position="160"/>
    </location>
</feature>
<feature type="transmembrane region" description="Helical" evidence="1">
    <location>
        <begin position="24"/>
        <end position="47"/>
    </location>
</feature>
<organism evidence="3">
    <name type="scientific">freshwater metagenome</name>
    <dbReference type="NCBI Taxonomy" id="449393"/>
    <lineage>
        <taxon>unclassified sequences</taxon>
        <taxon>metagenomes</taxon>
        <taxon>ecological metagenomes</taxon>
    </lineage>
</organism>
<evidence type="ECO:0000313" key="2">
    <source>
        <dbReference type="EMBL" id="CAB4868775.1"/>
    </source>
</evidence>
<protein>
    <submittedName>
        <fullName evidence="3">Unannotated protein</fullName>
    </submittedName>
</protein>